<dbReference type="InterPro" id="IPR020904">
    <property type="entry name" value="Sc_DH/Rdtase_CS"/>
</dbReference>
<dbReference type="PRINTS" id="PR00081">
    <property type="entry name" value="GDHRDH"/>
</dbReference>
<proteinExistence type="inferred from homology"/>
<evidence type="ECO:0000313" key="3">
    <source>
        <dbReference type="EMBL" id="QSX32291.1"/>
    </source>
</evidence>
<evidence type="ECO:0000256" key="2">
    <source>
        <dbReference type="ARBA" id="ARBA00023002"/>
    </source>
</evidence>
<protein>
    <submittedName>
        <fullName evidence="3">YciK family oxidoreductase</fullName>
    </submittedName>
</protein>
<dbReference type="Proteomes" id="UP000662770">
    <property type="component" value="Chromosome"/>
</dbReference>
<dbReference type="InterPro" id="IPR036291">
    <property type="entry name" value="NAD(P)-bd_dom_sf"/>
</dbReference>
<dbReference type="SUPFAM" id="SSF51735">
    <property type="entry name" value="NAD(P)-binding Rossmann-fold domains"/>
    <property type="match status" value="1"/>
</dbReference>
<keyword evidence="4" id="KW-1185">Reference proteome</keyword>
<dbReference type="PANTHER" id="PTHR42901">
    <property type="entry name" value="ALCOHOL DEHYDROGENASE"/>
    <property type="match status" value="1"/>
</dbReference>
<gene>
    <name evidence="3" type="ORF">JYB87_10945</name>
</gene>
<dbReference type="EMBL" id="CP071503">
    <property type="protein sequence ID" value="QSX32291.1"/>
    <property type="molecule type" value="Genomic_DNA"/>
</dbReference>
<comment type="similarity">
    <text evidence="1">Belongs to the short-chain dehydrogenases/reductases (SDR) family.</text>
</comment>
<dbReference type="InterPro" id="IPR002347">
    <property type="entry name" value="SDR_fam"/>
</dbReference>
<dbReference type="Gene3D" id="3.40.50.720">
    <property type="entry name" value="NAD(P)-binding Rossmann-like Domain"/>
    <property type="match status" value="1"/>
</dbReference>
<reference evidence="3 4" key="1">
    <citation type="submission" date="2021-03" db="EMBL/GenBank/DDBJ databases">
        <title>Novel species identification of genus Shewanella.</title>
        <authorList>
            <person name="Liu G."/>
            <person name="Zhang Q."/>
        </authorList>
    </citation>
    <scope>NUCLEOTIDE SEQUENCE [LARGE SCALE GENOMIC DNA]</scope>
    <source>
        <strain evidence="3 4">FJAT-51800</strain>
    </source>
</reference>
<name>A0ABX7QMT6_9GAMM</name>
<accession>A0ABX7QMT6</accession>
<dbReference type="RefSeq" id="WP_207353536.1">
    <property type="nucleotide sequence ID" value="NZ_CP071503.1"/>
</dbReference>
<keyword evidence="2" id="KW-0560">Oxidoreductase</keyword>
<sequence length="245" mass="26106">MLEYHAKKDLLQDKIILVTGAGDGIGKQAALSYAAHGASVILLGRTQQKLVDVYDEIIANGGPTPAIGCLNLQTATAGQYHELATRLTAEFGQLDGLLHNASLLGSLGPLEQLPIDTLETVLKVNVIAQAALTQPLMPLLRKAPHASIIFTSSSVGRKGRAFWGAYAISKFATEGMMQTLADELDGSTLRCNSINPGATRTKMRASAYPAEDPLTLKTAADLMPLYLYLMGDDSLHENGQAFNAQ</sequence>
<dbReference type="NCBIfam" id="NF006509">
    <property type="entry name" value="PRK08945.1"/>
    <property type="match status" value="1"/>
</dbReference>
<organism evidence="3 4">
    <name type="scientific">Shewanella avicenniae</name>
    <dbReference type="NCBI Taxonomy" id="2814294"/>
    <lineage>
        <taxon>Bacteria</taxon>
        <taxon>Pseudomonadati</taxon>
        <taxon>Pseudomonadota</taxon>
        <taxon>Gammaproteobacteria</taxon>
        <taxon>Alteromonadales</taxon>
        <taxon>Shewanellaceae</taxon>
        <taxon>Shewanella</taxon>
    </lineage>
</organism>
<dbReference type="PANTHER" id="PTHR42901:SF1">
    <property type="entry name" value="ALCOHOL DEHYDROGENASE"/>
    <property type="match status" value="1"/>
</dbReference>
<dbReference type="Pfam" id="PF00106">
    <property type="entry name" value="adh_short"/>
    <property type="match status" value="1"/>
</dbReference>
<evidence type="ECO:0000256" key="1">
    <source>
        <dbReference type="ARBA" id="ARBA00006484"/>
    </source>
</evidence>
<evidence type="ECO:0000313" key="4">
    <source>
        <dbReference type="Proteomes" id="UP000662770"/>
    </source>
</evidence>
<dbReference type="PROSITE" id="PS00061">
    <property type="entry name" value="ADH_SHORT"/>
    <property type="match status" value="1"/>
</dbReference>